<dbReference type="InterPro" id="IPR011250">
    <property type="entry name" value="OMP/PagP_B-barrel"/>
</dbReference>
<evidence type="ECO:0000259" key="1">
    <source>
        <dbReference type="Pfam" id="PF01298"/>
    </source>
</evidence>
<gene>
    <name evidence="2" type="ORF">NCTC13337_02486</name>
</gene>
<protein>
    <recommendedName>
        <fullName evidence="1">Transferrin-binding protein B C-lobe/N-lobe beta-barrel domain-containing protein</fullName>
    </recommendedName>
</protein>
<dbReference type="EMBL" id="UHIC01000001">
    <property type="protein sequence ID" value="SUO97545.1"/>
    <property type="molecule type" value="Genomic_DNA"/>
</dbReference>
<dbReference type="SUPFAM" id="SSF56925">
    <property type="entry name" value="OMPA-like"/>
    <property type="match status" value="1"/>
</dbReference>
<dbReference type="RefSeq" id="WP_072576111.1">
    <property type="nucleotide sequence ID" value="NZ_LWHB01000051.1"/>
</dbReference>
<reference evidence="2 3" key="1">
    <citation type="submission" date="2018-06" db="EMBL/GenBank/DDBJ databases">
        <authorList>
            <consortium name="Pathogen Informatics"/>
            <person name="Doyle S."/>
        </authorList>
    </citation>
    <scope>NUCLEOTIDE SEQUENCE [LARGE SCALE GENOMIC DNA]</scope>
    <source>
        <strain evidence="2 3">NCTC13337</strain>
    </source>
</reference>
<evidence type="ECO:0000313" key="3">
    <source>
        <dbReference type="Proteomes" id="UP000254601"/>
    </source>
</evidence>
<proteinExistence type="predicted"/>
<dbReference type="Gene3D" id="2.40.160.90">
    <property type="match status" value="1"/>
</dbReference>
<feature type="domain" description="Transferrin-binding protein B C-lobe/N-lobe beta-barrel" evidence="1">
    <location>
        <begin position="149"/>
        <end position="251"/>
    </location>
</feature>
<dbReference type="Pfam" id="PF01298">
    <property type="entry name" value="TbpB_B_D"/>
    <property type="match status" value="1"/>
</dbReference>
<accession>A0A380MYA1</accession>
<evidence type="ECO:0000313" key="2">
    <source>
        <dbReference type="EMBL" id="SUO97545.1"/>
    </source>
</evidence>
<sequence length="252" mass="27434">MVDLSQITAADRQAEQHTSDLMQLDYPGQYKGLGIFTTFRNFKNGIASPEDLKILNSGDKAVVDTETNGLGKVTIPTGGKPLHFSSLDMYGSVDGSGSYQEDEYRPSYKYFVKSDGSYPSVQFAIFQTLGDEPMFGGFYRGNTTPVENMPQSGVATYVGEGIFIPGTDNVNANFYGGIGMVVDYGKKVFELCVVNNNYEASVPGVITGSTFVGKKDGRFTEGMFAGEKAEELTGRYLDQDAKLYGVYGAKRQ</sequence>
<dbReference type="AlphaFoldDB" id="A0A380MYA1"/>
<keyword evidence="3" id="KW-1185">Reference proteome</keyword>
<name>A0A380MYA1_9GAMM</name>
<organism evidence="2 3">
    <name type="scientific">Suttonella ornithocola</name>
    <dbReference type="NCBI Taxonomy" id="279832"/>
    <lineage>
        <taxon>Bacteria</taxon>
        <taxon>Pseudomonadati</taxon>
        <taxon>Pseudomonadota</taxon>
        <taxon>Gammaproteobacteria</taxon>
        <taxon>Cardiobacteriales</taxon>
        <taxon>Cardiobacteriaceae</taxon>
        <taxon>Suttonella</taxon>
    </lineage>
</organism>
<dbReference type="InterPro" id="IPR001677">
    <property type="entry name" value="TbpB_B_D"/>
</dbReference>
<dbReference type="Proteomes" id="UP000254601">
    <property type="component" value="Unassembled WGS sequence"/>
</dbReference>